<evidence type="ECO:0000313" key="10">
    <source>
        <dbReference type="Proteomes" id="UP001596103"/>
    </source>
</evidence>
<dbReference type="SUPFAM" id="SSF103473">
    <property type="entry name" value="MFS general substrate transporter"/>
    <property type="match status" value="1"/>
</dbReference>
<feature type="transmembrane region" description="Helical" evidence="7">
    <location>
        <begin position="389"/>
        <end position="413"/>
    </location>
</feature>
<evidence type="ECO:0000256" key="2">
    <source>
        <dbReference type="ARBA" id="ARBA00022448"/>
    </source>
</evidence>
<protein>
    <submittedName>
        <fullName evidence="9">MFS transporter</fullName>
    </submittedName>
</protein>
<dbReference type="Pfam" id="PF05977">
    <property type="entry name" value="MFS_3"/>
    <property type="match status" value="1"/>
</dbReference>
<evidence type="ECO:0000313" key="9">
    <source>
        <dbReference type="EMBL" id="MFC5430484.1"/>
    </source>
</evidence>
<dbReference type="CDD" id="cd06173">
    <property type="entry name" value="MFS_MefA_like"/>
    <property type="match status" value="1"/>
</dbReference>
<keyword evidence="10" id="KW-1185">Reference proteome</keyword>
<keyword evidence="6 7" id="KW-0472">Membrane</keyword>
<dbReference type="PANTHER" id="PTHR23513:SF11">
    <property type="entry name" value="STAPHYLOFERRIN A TRANSPORTER"/>
    <property type="match status" value="1"/>
</dbReference>
<feature type="domain" description="Major facilitator superfamily (MFS) profile" evidence="8">
    <location>
        <begin position="10"/>
        <end position="417"/>
    </location>
</feature>
<comment type="subcellular location">
    <subcellularLocation>
        <location evidence="1">Cell membrane</location>
        <topology evidence="1">Multi-pass membrane protein</topology>
    </subcellularLocation>
</comment>
<evidence type="ECO:0000256" key="7">
    <source>
        <dbReference type="SAM" id="Phobius"/>
    </source>
</evidence>
<sequence>MTSPPPASRASLLAWLKSVFRSLERYNYRVWAAGAFVSNVGTWMQRIAQDWLVLTRLTQHSGAAVGIVMSLQFGPPIILMPIAGMVADRVDRRKLLLVTQSAMAATAIGLGVLVVTGWVTLGYVYLFAALMGCISAFDSPVRQTFIAELVGDEDLANAVALNSTLFNSAQLIGPAVAGVMIAAIGTGWLFFINGLSFIAVLASLFKMRISELRRLPRAAASGAGMADGLRYIRHRPDLLIALTMLFLIGTYGLNFPIFISTMSLSTFHGGPHLYGALSSAMAVGSVVGALFAAGRETPRLVVLVASALAFGVVCTLAAVMPNVWSFGIVLVALGAVAQTFTTSTNSLVQLQTHPAMRGRVMAIYMAIFLGCTPLGAPLVGWVADTLGPRFALGVGAASGFIAAIVAIVALVYLRRRKIKI</sequence>
<evidence type="ECO:0000256" key="1">
    <source>
        <dbReference type="ARBA" id="ARBA00004651"/>
    </source>
</evidence>
<dbReference type="PROSITE" id="PS50850">
    <property type="entry name" value="MFS"/>
    <property type="match status" value="1"/>
</dbReference>
<dbReference type="RefSeq" id="WP_377712973.1">
    <property type="nucleotide sequence ID" value="NZ_JBHSMP010000020.1"/>
</dbReference>
<feature type="transmembrane region" description="Helical" evidence="7">
    <location>
        <begin position="26"/>
        <end position="44"/>
    </location>
</feature>
<feature type="transmembrane region" description="Helical" evidence="7">
    <location>
        <begin position="238"/>
        <end position="259"/>
    </location>
</feature>
<dbReference type="InterPro" id="IPR020846">
    <property type="entry name" value="MFS_dom"/>
</dbReference>
<organism evidence="9 10">
    <name type="scientific">Paraburkholderia denitrificans</name>
    <dbReference type="NCBI Taxonomy" id="694025"/>
    <lineage>
        <taxon>Bacteria</taxon>
        <taxon>Pseudomonadati</taxon>
        <taxon>Pseudomonadota</taxon>
        <taxon>Betaproteobacteria</taxon>
        <taxon>Burkholderiales</taxon>
        <taxon>Burkholderiaceae</taxon>
        <taxon>Paraburkholderia</taxon>
    </lineage>
</organism>
<feature type="transmembrane region" description="Helical" evidence="7">
    <location>
        <begin position="326"/>
        <end position="348"/>
    </location>
</feature>
<proteinExistence type="predicted"/>
<keyword evidence="5 7" id="KW-1133">Transmembrane helix</keyword>
<evidence type="ECO:0000259" key="8">
    <source>
        <dbReference type="PROSITE" id="PS50850"/>
    </source>
</evidence>
<feature type="transmembrane region" description="Helical" evidence="7">
    <location>
        <begin position="95"/>
        <end position="121"/>
    </location>
</feature>
<feature type="transmembrane region" description="Helical" evidence="7">
    <location>
        <begin position="64"/>
        <end position="83"/>
    </location>
</feature>
<dbReference type="Gene3D" id="1.20.1250.20">
    <property type="entry name" value="MFS general substrate transporter like domains"/>
    <property type="match status" value="1"/>
</dbReference>
<accession>A0ABW0JBU7</accession>
<dbReference type="InterPro" id="IPR010290">
    <property type="entry name" value="TM_effector"/>
</dbReference>
<feature type="transmembrane region" description="Helical" evidence="7">
    <location>
        <begin position="300"/>
        <end position="320"/>
    </location>
</feature>
<feature type="transmembrane region" description="Helical" evidence="7">
    <location>
        <begin position="175"/>
        <end position="205"/>
    </location>
</feature>
<dbReference type="InterPro" id="IPR036259">
    <property type="entry name" value="MFS_trans_sf"/>
</dbReference>
<name>A0ABW0JBU7_9BURK</name>
<evidence type="ECO:0000256" key="6">
    <source>
        <dbReference type="ARBA" id="ARBA00023136"/>
    </source>
</evidence>
<dbReference type="Proteomes" id="UP001596103">
    <property type="component" value="Unassembled WGS sequence"/>
</dbReference>
<comment type="caution">
    <text evidence="9">The sequence shown here is derived from an EMBL/GenBank/DDBJ whole genome shotgun (WGS) entry which is preliminary data.</text>
</comment>
<feature type="transmembrane region" description="Helical" evidence="7">
    <location>
        <begin position="360"/>
        <end position="383"/>
    </location>
</feature>
<dbReference type="PANTHER" id="PTHR23513">
    <property type="entry name" value="INTEGRAL MEMBRANE EFFLUX PROTEIN-RELATED"/>
    <property type="match status" value="1"/>
</dbReference>
<keyword evidence="4 7" id="KW-0812">Transmembrane</keyword>
<keyword evidence="3" id="KW-1003">Cell membrane</keyword>
<gene>
    <name evidence="9" type="ORF">ACFPTO_16995</name>
</gene>
<evidence type="ECO:0000256" key="3">
    <source>
        <dbReference type="ARBA" id="ARBA00022475"/>
    </source>
</evidence>
<dbReference type="EMBL" id="JBHSMP010000020">
    <property type="protein sequence ID" value="MFC5430484.1"/>
    <property type="molecule type" value="Genomic_DNA"/>
</dbReference>
<evidence type="ECO:0000256" key="4">
    <source>
        <dbReference type="ARBA" id="ARBA00022692"/>
    </source>
</evidence>
<reference evidence="10" key="1">
    <citation type="journal article" date="2019" name="Int. J. Syst. Evol. Microbiol.">
        <title>The Global Catalogue of Microorganisms (GCM) 10K type strain sequencing project: providing services to taxonomists for standard genome sequencing and annotation.</title>
        <authorList>
            <consortium name="The Broad Institute Genomics Platform"/>
            <consortium name="The Broad Institute Genome Sequencing Center for Infectious Disease"/>
            <person name="Wu L."/>
            <person name="Ma J."/>
        </authorList>
    </citation>
    <scope>NUCLEOTIDE SEQUENCE [LARGE SCALE GENOMIC DNA]</scope>
    <source>
        <strain evidence="10">CCUG 56042</strain>
    </source>
</reference>
<evidence type="ECO:0000256" key="5">
    <source>
        <dbReference type="ARBA" id="ARBA00022989"/>
    </source>
</evidence>
<feature type="transmembrane region" description="Helical" evidence="7">
    <location>
        <begin position="271"/>
        <end position="293"/>
    </location>
</feature>
<keyword evidence="2" id="KW-0813">Transport</keyword>